<dbReference type="FunFam" id="2.60.40.150:FF:000099">
    <property type="entry name" value="Copine 3"/>
    <property type="match status" value="1"/>
</dbReference>
<dbReference type="EMBL" id="LIAE01006810">
    <property type="protein sequence ID" value="PAV84939.1"/>
    <property type="molecule type" value="Genomic_DNA"/>
</dbReference>
<evidence type="ECO:0000313" key="3">
    <source>
        <dbReference type="EMBL" id="PAV84939.1"/>
    </source>
</evidence>
<feature type="region of interest" description="Disordered" evidence="1">
    <location>
        <begin position="448"/>
        <end position="571"/>
    </location>
</feature>
<dbReference type="PANTHER" id="PTHR10857:SF106">
    <property type="entry name" value="C2 DOMAIN-CONTAINING PROTEIN"/>
    <property type="match status" value="1"/>
</dbReference>
<dbReference type="Pfam" id="PF00168">
    <property type="entry name" value="C2"/>
    <property type="match status" value="2"/>
</dbReference>
<protein>
    <recommendedName>
        <fullName evidence="2">C2 domain-containing protein</fullName>
    </recommendedName>
</protein>
<dbReference type="InterPro" id="IPR045052">
    <property type="entry name" value="Copine"/>
</dbReference>
<dbReference type="InterPro" id="IPR037768">
    <property type="entry name" value="C2B_Copine"/>
</dbReference>
<gene>
    <name evidence="3" type="ORF">WR25_08496</name>
</gene>
<dbReference type="Pfam" id="PF07002">
    <property type="entry name" value="Copine"/>
    <property type="match status" value="1"/>
</dbReference>
<dbReference type="InterPro" id="IPR000008">
    <property type="entry name" value="C2_dom"/>
</dbReference>
<evidence type="ECO:0000313" key="4">
    <source>
        <dbReference type="Proteomes" id="UP000218231"/>
    </source>
</evidence>
<dbReference type="CDD" id="cd04048">
    <property type="entry name" value="C2A_Copine"/>
    <property type="match status" value="1"/>
</dbReference>
<proteinExistence type="predicted"/>
<sequence length="571" mass="63621">MMNNETPIATPSTVLTLTMKANRLKDRDILSKSDPVCILYELTGRAQGRPQWVERGRTETIQNCLNPEWAKQIQINYFFEERQSLKFEIYDIDSPMAPLSSQDFLGRCECELAEIIGDGGKKTFNLSGLRGNCGTLTVFADEVDEGAKESAQFWVRGERLDKKDFFGKSDPFLNIYRILDGNNRQLAHRTEVIKRNLNPEWKVFEVNVKLLCGGDVNKDFLIECFDYDNDGGTQLDFTVAVDFTASNGDVIKPNSLHYINPAQPNQYEIGLRAAIDICQHYNNSKIFDVFGFGAKVPPQNFVSPIFSLTLTDNPSVVGVSGVMQAYRSSLNRVQLFGPTNFSPIINEVAKKAAKIANNGSRYQASSLPLSIIIIGVGNDPFESMVELDSDDHLLTHEGRTAQRDIVQFVPLRNFLSMNGQNVDSEHAMALLAKEVLAEIPLQLTSFMKSRNIEPRPPNDPWPRDQEAQISSQPTYPPQPQQPSQSYSGGQPAYPPAMSYPTPPMQPAGVPSYPPYGQQPQYPNYPPQNAYPGQNQPGGMPPAAPPPYQQFQQMSLQTNSPPSYPSAPPPNF</sequence>
<organism evidence="3 4">
    <name type="scientific">Diploscapter pachys</name>
    <dbReference type="NCBI Taxonomy" id="2018661"/>
    <lineage>
        <taxon>Eukaryota</taxon>
        <taxon>Metazoa</taxon>
        <taxon>Ecdysozoa</taxon>
        <taxon>Nematoda</taxon>
        <taxon>Chromadorea</taxon>
        <taxon>Rhabditida</taxon>
        <taxon>Rhabditina</taxon>
        <taxon>Rhabditomorpha</taxon>
        <taxon>Rhabditoidea</taxon>
        <taxon>Rhabditidae</taxon>
        <taxon>Diploscapter</taxon>
    </lineage>
</organism>
<dbReference type="GO" id="GO:0071277">
    <property type="term" value="P:cellular response to calcium ion"/>
    <property type="evidence" value="ECO:0007669"/>
    <property type="project" value="TreeGrafter"/>
</dbReference>
<feature type="compositionally biased region" description="Pro residues" evidence="1">
    <location>
        <begin position="561"/>
        <end position="571"/>
    </location>
</feature>
<reference evidence="3 4" key="1">
    <citation type="journal article" date="2017" name="Curr. Biol.">
        <title>Genome architecture and evolution of a unichromosomal asexual nematode.</title>
        <authorList>
            <person name="Fradin H."/>
            <person name="Zegar C."/>
            <person name="Gutwein M."/>
            <person name="Lucas J."/>
            <person name="Kovtun M."/>
            <person name="Corcoran D."/>
            <person name="Baugh L.R."/>
            <person name="Kiontke K."/>
            <person name="Gunsalus K."/>
            <person name="Fitch D.H."/>
            <person name="Piano F."/>
        </authorList>
    </citation>
    <scope>NUCLEOTIDE SEQUENCE [LARGE SCALE GENOMIC DNA]</scope>
    <source>
        <strain evidence="3">PF1309</strain>
    </source>
</reference>
<feature type="domain" description="C2" evidence="2">
    <location>
        <begin position="1"/>
        <end position="126"/>
    </location>
</feature>
<feature type="compositionally biased region" description="Pro residues" evidence="1">
    <location>
        <begin position="538"/>
        <end position="547"/>
    </location>
</feature>
<dbReference type="PROSITE" id="PS50004">
    <property type="entry name" value="C2"/>
    <property type="match status" value="2"/>
</dbReference>
<feature type="compositionally biased region" description="Low complexity" evidence="1">
    <location>
        <begin position="481"/>
        <end position="491"/>
    </location>
</feature>
<keyword evidence="4" id="KW-1185">Reference proteome</keyword>
<dbReference type="AlphaFoldDB" id="A0A2A2LFJ0"/>
<feature type="compositionally biased region" description="Low complexity" evidence="1">
    <location>
        <begin position="514"/>
        <end position="537"/>
    </location>
</feature>
<feature type="domain" description="C2" evidence="2">
    <location>
        <begin position="132"/>
        <end position="258"/>
    </location>
</feature>
<accession>A0A2A2LFJ0</accession>
<evidence type="ECO:0000256" key="1">
    <source>
        <dbReference type="SAM" id="MobiDB-lite"/>
    </source>
</evidence>
<dbReference type="InterPro" id="IPR035892">
    <property type="entry name" value="C2_domain_sf"/>
</dbReference>
<dbReference type="GO" id="GO:0005544">
    <property type="term" value="F:calcium-dependent phospholipid binding"/>
    <property type="evidence" value="ECO:0007669"/>
    <property type="project" value="InterPro"/>
</dbReference>
<dbReference type="CDD" id="cd04047">
    <property type="entry name" value="C2B_Copine"/>
    <property type="match status" value="1"/>
</dbReference>
<dbReference type="GO" id="GO:0005886">
    <property type="term" value="C:plasma membrane"/>
    <property type="evidence" value="ECO:0007669"/>
    <property type="project" value="TreeGrafter"/>
</dbReference>
<dbReference type="Gene3D" id="2.60.40.150">
    <property type="entry name" value="C2 domain"/>
    <property type="match status" value="2"/>
</dbReference>
<dbReference type="SUPFAM" id="SSF49562">
    <property type="entry name" value="C2 domain (Calcium/lipid-binding domain, CaLB)"/>
    <property type="match status" value="2"/>
</dbReference>
<dbReference type="Proteomes" id="UP000218231">
    <property type="component" value="Unassembled WGS sequence"/>
</dbReference>
<comment type="caution">
    <text evidence="3">The sequence shown here is derived from an EMBL/GenBank/DDBJ whole genome shotgun (WGS) entry which is preliminary data.</text>
</comment>
<evidence type="ECO:0000259" key="2">
    <source>
        <dbReference type="PROSITE" id="PS50004"/>
    </source>
</evidence>
<dbReference type="SMART" id="SM00239">
    <property type="entry name" value="C2"/>
    <property type="match status" value="2"/>
</dbReference>
<name>A0A2A2LFJ0_9BILA</name>
<dbReference type="STRING" id="2018661.A0A2A2LFJ0"/>
<dbReference type="PANTHER" id="PTHR10857">
    <property type="entry name" value="COPINE"/>
    <property type="match status" value="1"/>
</dbReference>
<dbReference type="InterPro" id="IPR010734">
    <property type="entry name" value="Copine_C"/>
</dbReference>
<dbReference type="OrthoDB" id="5855668at2759"/>